<dbReference type="PIRSF" id="PIRSF006621">
    <property type="entry name" value="Dus"/>
    <property type="match status" value="1"/>
</dbReference>
<keyword evidence="2" id="KW-0820">tRNA-binding</keyword>
<dbReference type="RefSeq" id="WP_005028378.1">
    <property type="nucleotide sequence ID" value="NZ_KE150238.1"/>
</dbReference>
<feature type="binding site" evidence="13">
    <location>
        <begin position="236"/>
        <end position="237"/>
    </location>
    <ligand>
        <name>FMN</name>
        <dbReference type="ChEBI" id="CHEBI:58210"/>
    </ligand>
</feature>
<evidence type="ECO:0000256" key="12">
    <source>
        <dbReference type="PIRSR" id="PIRSR006621-1"/>
    </source>
</evidence>
<evidence type="ECO:0000256" key="11">
    <source>
        <dbReference type="PIRNR" id="PIRNR006621"/>
    </source>
</evidence>
<gene>
    <name evidence="15" type="ORF">HMPREF0179_02518</name>
</gene>
<dbReference type="CDD" id="cd02801">
    <property type="entry name" value="DUS_like_FMN"/>
    <property type="match status" value="1"/>
</dbReference>
<dbReference type="Proteomes" id="UP000006034">
    <property type="component" value="Unassembled WGS sequence"/>
</dbReference>
<dbReference type="SUPFAM" id="SSF51395">
    <property type="entry name" value="FMN-linked oxidoreductases"/>
    <property type="match status" value="1"/>
</dbReference>
<dbReference type="PANTHER" id="PTHR11082:SF25">
    <property type="entry name" value="DUS-LIKE FMN-BINDING DOMAIN-CONTAINING PROTEIN"/>
    <property type="match status" value="1"/>
</dbReference>
<reference evidence="15 16" key="1">
    <citation type="submission" date="2010-10" db="EMBL/GenBank/DDBJ databases">
        <authorList>
            <consortium name="The Broad Institute Genome Sequencing Platform"/>
            <person name="Ward D."/>
            <person name="Earl A."/>
            <person name="Feldgarden M."/>
            <person name="Young S.K."/>
            <person name="Gargeya S."/>
            <person name="Zeng Q."/>
            <person name="Alvarado L."/>
            <person name="Berlin A."/>
            <person name="Bochicchio J."/>
            <person name="Chapman S.B."/>
            <person name="Chen Z."/>
            <person name="Freedman E."/>
            <person name="Gellesch M."/>
            <person name="Goldberg J."/>
            <person name="Griggs A."/>
            <person name="Gujja S."/>
            <person name="Heilman E."/>
            <person name="Heiman D."/>
            <person name="Howarth C."/>
            <person name="Mehta T."/>
            <person name="Neiman D."/>
            <person name="Pearson M."/>
            <person name="Roberts A."/>
            <person name="Saif S."/>
            <person name="Shea T."/>
            <person name="Shenoy N."/>
            <person name="Sisk P."/>
            <person name="Stolte C."/>
            <person name="Sykes S."/>
            <person name="White J."/>
            <person name="Yandava C."/>
            <person name="Allen-Vercoe E."/>
            <person name="Sibley C."/>
            <person name="Ambrose C.E."/>
            <person name="Strauss J."/>
            <person name="Daigneault M."/>
            <person name="Haas B."/>
            <person name="Nusbaum C."/>
            <person name="Birren B."/>
        </authorList>
    </citation>
    <scope>NUCLEOTIDE SEQUENCE [LARGE SCALE GENOMIC DNA]</scope>
    <source>
        <strain evidence="15 16">3_1_6</strain>
    </source>
</reference>
<evidence type="ECO:0000256" key="4">
    <source>
        <dbReference type="ARBA" id="ARBA00022643"/>
    </source>
</evidence>
<evidence type="ECO:0000256" key="10">
    <source>
        <dbReference type="ARBA" id="ARBA00048802"/>
    </source>
</evidence>
<proteinExistence type="inferred from homology"/>
<accession>E5Y8K0</accession>
<evidence type="ECO:0000256" key="7">
    <source>
        <dbReference type="ARBA" id="ARBA00022884"/>
    </source>
</evidence>
<dbReference type="HOGENOM" id="CLU_013299_0_3_7"/>
<dbReference type="Gene3D" id="3.20.20.70">
    <property type="entry name" value="Aldolase class I"/>
    <property type="match status" value="1"/>
</dbReference>
<keyword evidence="4 11" id="KW-0288">FMN</keyword>
<comment type="similarity">
    <text evidence="11">Belongs to the dus family.</text>
</comment>
<dbReference type="GeneID" id="78085648"/>
<name>E5Y8K0_BILW3</name>
<dbReference type="InterPro" id="IPR024036">
    <property type="entry name" value="tRNA-dHydroUridine_Synthase_C"/>
</dbReference>
<dbReference type="Gene3D" id="1.10.1200.80">
    <property type="entry name" value="Putative flavin oxidoreducatase, domain 2"/>
    <property type="match status" value="1"/>
</dbReference>
<dbReference type="InterPro" id="IPR035587">
    <property type="entry name" value="DUS-like_FMN-bd"/>
</dbReference>
<feature type="domain" description="DUS-like FMN-binding" evidence="14">
    <location>
        <begin position="20"/>
        <end position="324"/>
    </location>
</feature>
<keyword evidence="7" id="KW-0694">RNA-binding</keyword>
<dbReference type="InterPro" id="IPR001269">
    <property type="entry name" value="DUS_fam"/>
</dbReference>
<comment type="caution">
    <text evidence="15">The sequence shown here is derived from an EMBL/GenBank/DDBJ whole genome shotgun (WGS) entry which is preliminary data.</text>
</comment>
<evidence type="ECO:0000256" key="6">
    <source>
        <dbReference type="ARBA" id="ARBA00022857"/>
    </source>
</evidence>
<feature type="binding site" evidence="13">
    <location>
        <position position="146"/>
    </location>
    <ligand>
        <name>FMN</name>
        <dbReference type="ChEBI" id="CHEBI:58210"/>
    </ligand>
</feature>
<dbReference type="GO" id="GO:0050660">
    <property type="term" value="F:flavin adenine dinucleotide binding"/>
    <property type="evidence" value="ECO:0007669"/>
    <property type="project" value="InterPro"/>
</dbReference>
<evidence type="ECO:0000256" key="2">
    <source>
        <dbReference type="ARBA" id="ARBA00022555"/>
    </source>
</evidence>
<keyword evidence="5 11" id="KW-0819">tRNA processing</keyword>
<dbReference type="AlphaFoldDB" id="E5Y8K0"/>
<keyword evidence="16" id="KW-1185">Reference proteome</keyword>
<comment type="function">
    <text evidence="1 11">Catalyzes the synthesis of 5,6-dihydrouridine (D), a modified base found in the D-loop of most tRNAs, via the reduction of the C5-C6 double bond in target uridines.</text>
</comment>
<feature type="binding site" evidence="13">
    <location>
        <position position="76"/>
    </location>
    <ligand>
        <name>FMN</name>
        <dbReference type="ChEBI" id="CHEBI:58210"/>
    </ligand>
</feature>
<dbReference type="STRING" id="563192.HMPREF0179_02518"/>
<organism evidence="15 16">
    <name type="scientific">Bilophila wadsworthia (strain 3_1_6)</name>
    <dbReference type="NCBI Taxonomy" id="563192"/>
    <lineage>
        <taxon>Bacteria</taxon>
        <taxon>Pseudomonadati</taxon>
        <taxon>Thermodesulfobacteriota</taxon>
        <taxon>Desulfovibrionia</taxon>
        <taxon>Desulfovibrionales</taxon>
        <taxon>Desulfovibrionaceae</taxon>
        <taxon>Bilophila</taxon>
    </lineage>
</organism>
<dbReference type="eggNOG" id="COG0042">
    <property type="taxonomic scope" value="Bacteria"/>
</dbReference>
<comment type="catalytic activity">
    <reaction evidence="9">
        <text>a 5,6-dihydrouridine in tRNA + NADP(+) = a uridine in tRNA + NADPH + H(+)</text>
        <dbReference type="Rhea" id="RHEA:23624"/>
        <dbReference type="Rhea" id="RHEA-COMP:13339"/>
        <dbReference type="Rhea" id="RHEA-COMP:13887"/>
        <dbReference type="ChEBI" id="CHEBI:15378"/>
        <dbReference type="ChEBI" id="CHEBI:57783"/>
        <dbReference type="ChEBI" id="CHEBI:58349"/>
        <dbReference type="ChEBI" id="CHEBI:65315"/>
        <dbReference type="ChEBI" id="CHEBI:74443"/>
    </reaction>
</comment>
<keyword evidence="8 11" id="KW-0560">Oxidoreductase</keyword>
<dbReference type="PANTHER" id="PTHR11082">
    <property type="entry name" value="TRNA-DIHYDROURIDINE SYNTHASE"/>
    <property type="match status" value="1"/>
</dbReference>
<keyword evidence="6" id="KW-0521">NADP</keyword>
<protein>
    <recommendedName>
        <fullName evidence="11">tRNA-dihydrouridine synthase</fullName>
        <ecNumber evidence="11">1.3.1.-</ecNumber>
    </recommendedName>
</protein>
<evidence type="ECO:0000256" key="9">
    <source>
        <dbReference type="ARBA" id="ARBA00048205"/>
    </source>
</evidence>
<feature type="active site" description="Proton donor" evidence="12">
    <location>
        <position position="106"/>
    </location>
</feature>
<dbReference type="EMBL" id="ADCP02000001">
    <property type="protein sequence ID" value="EFV43656.1"/>
    <property type="molecule type" value="Genomic_DNA"/>
</dbReference>
<dbReference type="GO" id="GO:0017150">
    <property type="term" value="F:tRNA dihydrouridine synthase activity"/>
    <property type="evidence" value="ECO:0007669"/>
    <property type="project" value="InterPro"/>
</dbReference>
<evidence type="ECO:0000259" key="14">
    <source>
        <dbReference type="Pfam" id="PF01207"/>
    </source>
</evidence>
<sequence>MVATLPNDVFLPFAPDKPWLAPLAGWSDLPFRLLCRRFGAAVCCTEMISAKGLIYKSPGTAELFATCPEDGPVVVQLFGSEAPFMEAAAGQLRDKGFVWFDCNMGCSVPKVARTGSGAAMCKDIDNALAVAEALIRAAGRGRVGFKLRLGWDEPGRSPAAETWRVLAPALEALGAGWLTLHPRTAKQGFTGTARWEYLSELKALVSLPVIASGDLFTAEDGVRCLAETGVDTVMYARGALRDPAIFKAHLDLLAGREPEVADVATLLARIREHARLARELSTEKVALLKMRTIVPRYVRHIEGSKQLRADIIACRSWDDFEKALRSFEAGKSSSE</sequence>
<dbReference type="OrthoDB" id="9764501at2"/>
<dbReference type="EC" id="1.3.1.-" evidence="11"/>
<comment type="catalytic activity">
    <reaction evidence="10">
        <text>a 5,6-dihydrouridine in tRNA + NAD(+) = a uridine in tRNA + NADH + H(+)</text>
        <dbReference type="Rhea" id="RHEA:54452"/>
        <dbReference type="Rhea" id="RHEA-COMP:13339"/>
        <dbReference type="Rhea" id="RHEA-COMP:13887"/>
        <dbReference type="ChEBI" id="CHEBI:15378"/>
        <dbReference type="ChEBI" id="CHEBI:57540"/>
        <dbReference type="ChEBI" id="CHEBI:57945"/>
        <dbReference type="ChEBI" id="CHEBI:65315"/>
        <dbReference type="ChEBI" id="CHEBI:74443"/>
    </reaction>
</comment>
<evidence type="ECO:0000256" key="8">
    <source>
        <dbReference type="ARBA" id="ARBA00023002"/>
    </source>
</evidence>
<reference evidence="15 16" key="2">
    <citation type="submission" date="2013-04" db="EMBL/GenBank/DDBJ databases">
        <title>The Genome Sequence of Bilophila wadsworthia 3_1_6.</title>
        <authorList>
            <consortium name="The Broad Institute Genomics Platform"/>
            <person name="Earl A."/>
            <person name="Ward D."/>
            <person name="Feldgarden M."/>
            <person name="Gevers D."/>
            <person name="Sibley C."/>
            <person name="Strauss J."/>
            <person name="Allen-Vercoe E."/>
            <person name="Walker B."/>
            <person name="Young S."/>
            <person name="Zeng Q."/>
            <person name="Gargeya S."/>
            <person name="Fitzgerald M."/>
            <person name="Haas B."/>
            <person name="Abouelleil A."/>
            <person name="Allen A.W."/>
            <person name="Alvarado L."/>
            <person name="Arachchi H.M."/>
            <person name="Berlin A.M."/>
            <person name="Chapman S.B."/>
            <person name="Gainer-Dewar J."/>
            <person name="Goldberg J."/>
            <person name="Griggs A."/>
            <person name="Gujja S."/>
            <person name="Hansen M."/>
            <person name="Howarth C."/>
            <person name="Imamovic A."/>
            <person name="Ireland A."/>
            <person name="Larimer J."/>
            <person name="McCowan C."/>
            <person name="Murphy C."/>
            <person name="Pearson M."/>
            <person name="Poon T.W."/>
            <person name="Priest M."/>
            <person name="Roberts A."/>
            <person name="Saif S."/>
            <person name="Shea T."/>
            <person name="Sisk P."/>
            <person name="Sykes S."/>
            <person name="Wortman J."/>
            <person name="Nusbaum C."/>
            <person name="Birren B."/>
        </authorList>
    </citation>
    <scope>NUCLEOTIDE SEQUENCE [LARGE SCALE GENOMIC DNA]</scope>
    <source>
        <strain evidence="15 16">3_1_6</strain>
    </source>
</reference>
<dbReference type="Pfam" id="PF01207">
    <property type="entry name" value="Dus"/>
    <property type="match status" value="1"/>
</dbReference>
<evidence type="ECO:0000256" key="5">
    <source>
        <dbReference type="ARBA" id="ARBA00022694"/>
    </source>
</evidence>
<evidence type="ECO:0000256" key="13">
    <source>
        <dbReference type="PIRSR" id="PIRSR006621-2"/>
    </source>
</evidence>
<keyword evidence="3 11" id="KW-0285">Flavoprotein</keyword>
<dbReference type="InterPro" id="IPR013785">
    <property type="entry name" value="Aldolase_TIM"/>
</dbReference>
<evidence type="ECO:0000256" key="1">
    <source>
        <dbReference type="ARBA" id="ARBA00002790"/>
    </source>
</evidence>
<feature type="binding site" evidence="13">
    <location>
        <position position="181"/>
    </location>
    <ligand>
        <name>FMN</name>
        <dbReference type="ChEBI" id="CHEBI:58210"/>
    </ligand>
</feature>
<dbReference type="GO" id="GO:0000049">
    <property type="term" value="F:tRNA binding"/>
    <property type="evidence" value="ECO:0007669"/>
    <property type="project" value="UniProtKB-KW"/>
</dbReference>
<keyword evidence="13" id="KW-0547">Nucleotide-binding</keyword>
<evidence type="ECO:0000313" key="15">
    <source>
        <dbReference type="EMBL" id="EFV43656.1"/>
    </source>
</evidence>
<comment type="cofactor">
    <cofactor evidence="11 13">
        <name>FMN</name>
        <dbReference type="ChEBI" id="CHEBI:58210"/>
    </cofactor>
</comment>
<evidence type="ECO:0000256" key="3">
    <source>
        <dbReference type="ARBA" id="ARBA00022630"/>
    </source>
</evidence>
<evidence type="ECO:0000313" key="16">
    <source>
        <dbReference type="Proteomes" id="UP000006034"/>
    </source>
</evidence>